<name>A0A224XAM1_9LACT</name>
<dbReference type="InterPro" id="IPR029021">
    <property type="entry name" value="Prot-tyrosine_phosphatase-like"/>
</dbReference>
<sequence length="252" mass="28165">MEKLVNFRDLGGYQTLDSKKVRAGKVLRSAQPVGLADADKNTLLKNYQLKKIIDFRSQKEVAEKPIDTLTGVSYLNIDLMKDIPSGTASLEDLLKNPTIAEVDHALENVYGELVMDKTSQKGYANFLNQIIAQENGAVLFHCFAGKDRTGIGAALVLSLLGVCKADIVHDYLLTNRQRQVENQKMKTVAAAQGMTDEQLLALDRLLSVDEIYLNHVFANISEHYGTVQAYATEALNFEREKRDYLRELLLTD</sequence>
<dbReference type="GO" id="GO:0004721">
    <property type="term" value="F:phosphoprotein phosphatase activity"/>
    <property type="evidence" value="ECO:0007669"/>
    <property type="project" value="InterPro"/>
</dbReference>
<protein>
    <recommendedName>
        <fullName evidence="2">Tyrosine specific protein phosphatases domain-containing protein</fullName>
    </recommendedName>
</protein>
<dbReference type="PANTHER" id="PTHR31126:SF1">
    <property type="entry name" value="TYROSINE SPECIFIC PROTEIN PHOSPHATASES DOMAIN-CONTAINING PROTEIN"/>
    <property type="match status" value="1"/>
</dbReference>
<keyword evidence="4" id="KW-1185">Reference proteome</keyword>
<dbReference type="Pfam" id="PF13350">
    <property type="entry name" value="Y_phosphatase3"/>
    <property type="match status" value="1"/>
</dbReference>
<evidence type="ECO:0000256" key="1">
    <source>
        <dbReference type="ARBA" id="ARBA00009580"/>
    </source>
</evidence>
<dbReference type="Gene3D" id="3.90.190.10">
    <property type="entry name" value="Protein tyrosine phosphatase superfamily"/>
    <property type="match status" value="1"/>
</dbReference>
<evidence type="ECO:0000313" key="3">
    <source>
        <dbReference type="EMBL" id="GAX48310.1"/>
    </source>
</evidence>
<comment type="similarity">
    <text evidence="1">Belongs to the protein-tyrosine phosphatase family.</text>
</comment>
<feature type="domain" description="Tyrosine specific protein phosphatases" evidence="2">
    <location>
        <begin position="124"/>
        <end position="187"/>
    </location>
</feature>
<dbReference type="Proteomes" id="UP000218689">
    <property type="component" value="Unassembled WGS sequence"/>
</dbReference>
<evidence type="ECO:0000313" key="4">
    <source>
        <dbReference type="Proteomes" id="UP000218689"/>
    </source>
</evidence>
<dbReference type="PROSITE" id="PS00383">
    <property type="entry name" value="TYR_PHOSPHATASE_1"/>
    <property type="match status" value="1"/>
</dbReference>
<dbReference type="AlphaFoldDB" id="A0A224XAM1"/>
<comment type="caution">
    <text evidence="3">The sequence shown here is derived from an EMBL/GenBank/DDBJ whole genome shotgun (WGS) entry which is preliminary data.</text>
</comment>
<proteinExistence type="inferred from homology"/>
<dbReference type="InterPro" id="IPR016130">
    <property type="entry name" value="Tyr_Pase_AS"/>
</dbReference>
<dbReference type="InterPro" id="IPR000387">
    <property type="entry name" value="Tyr_Pase_dom"/>
</dbReference>
<dbReference type="PANTHER" id="PTHR31126">
    <property type="entry name" value="TYROSINE-PROTEIN PHOSPHATASE"/>
    <property type="match status" value="1"/>
</dbReference>
<dbReference type="EMBL" id="BEDT01000005">
    <property type="protein sequence ID" value="GAX48310.1"/>
    <property type="molecule type" value="Genomic_DNA"/>
</dbReference>
<evidence type="ECO:0000259" key="2">
    <source>
        <dbReference type="PROSITE" id="PS50056"/>
    </source>
</evidence>
<accession>A0A224XAM1</accession>
<dbReference type="RefSeq" id="WP_094785322.1">
    <property type="nucleotide sequence ID" value="NZ_BEDT01000005.1"/>
</dbReference>
<dbReference type="InterPro" id="IPR026893">
    <property type="entry name" value="Tyr/Ser_Pase_IphP-type"/>
</dbReference>
<reference evidence="4" key="1">
    <citation type="submission" date="2017-08" db="EMBL/GenBank/DDBJ databases">
        <title>Draft genome sequence of Lactococcus sp. strain Rs-Y01, isolated from the gut of the lower termite Reticulitermes speratus.</title>
        <authorList>
            <person name="Ohkuma M."/>
            <person name="Yuki M."/>
        </authorList>
    </citation>
    <scope>NUCLEOTIDE SEQUENCE [LARGE SCALE GENOMIC DNA]</scope>
    <source>
        <strain evidence="4">Rs-Y01</strain>
    </source>
</reference>
<dbReference type="PROSITE" id="PS50056">
    <property type="entry name" value="TYR_PHOSPHATASE_2"/>
    <property type="match status" value="1"/>
</dbReference>
<organism evidence="3 4">
    <name type="scientific">Pseudolactococcus reticulitermitis</name>
    <dbReference type="NCBI Taxonomy" id="2025039"/>
    <lineage>
        <taxon>Bacteria</taxon>
        <taxon>Bacillati</taxon>
        <taxon>Bacillota</taxon>
        <taxon>Bacilli</taxon>
        <taxon>Lactobacillales</taxon>
        <taxon>Streptococcaceae</taxon>
        <taxon>Pseudolactococcus</taxon>
    </lineage>
</organism>
<dbReference type="SUPFAM" id="SSF52799">
    <property type="entry name" value="(Phosphotyrosine protein) phosphatases II"/>
    <property type="match status" value="1"/>
</dbReference>
<gene>
    <name evidence="3" type="ORF">RsY01_1926</name>
</gene>